<dbReference type="EnsemblFungi" id="CEF83328">
    <property type="protein sequence ID" value="CEF83328"/>
    <property type="gene ID" value="FGRRES_13044"/>
</dbReference>
<dbReference type="HOGENOM" id="CLU_1768235_0_0_1"/>
<evidence type="ECO:0000313" key="3">
    <source>
        <dbReference type="Proteomes" id="UP000070720"/>
    </source>
</evidence>
<evidence type="ECO:0000313" key="2">
    <source>
        <dbReference type="EnsemblFungi" id="CEF83328"/>
    </source>
</evidence>
<reference evidence="2 3" key="1">
    <citation type="journal article" date="2007" name="Science">
        <title>The Fusarium graminearum genome reveals a link between localized polymorphism and pathogen specialization.</title>
        <authorList>
            <person name="Cuomo C.A."/>
            <person name="Gueldener U."/>
            <person name="Xu J.-R."/>
            <person name="Trail F."/>
            <person name="Turgeon B.G."/>
            <person name="Di Pietro A."/>
            <person name="Walton J.D."/>
            <person name="Ma L.-J."/>
            <person name="Baker S.E."/>
            <person name="Rep M."/>
            <person name="Adam G."/>
            <person name="Antoniw J."/>
            <person name="Baldwin T."/>
            <person name="Calvo S.E."/>
            <person name="Chang Y.-L."/>
            <person name="DeCaprio D."/>
            <person name="Gale L.R."/>
            <person name="Gnerre S."/>
            <person name="Goswami R.S."/>
            <person name="Hammond-Kosack K."/>
            <person name="Harris L.J."/>
            <person name="Hilburn K."/>
            <person name="Kennell J.C."/>
            <person name="Kroken S."/>
            <person name="Magnuson J.K."/>
            <person name="Mannhaupt G."/>
            <person name="Mauceli E.W."/>
            <person name="Mewes H.-W."/>
            <person name="Mitterbauer R."/>
            <person name="Muehlbauer G."/>
            <person name="Muensterkoetter M."/>
            <person name="Nelson D."/>
            <person name="O'Donnell K."/>
            <person name="Ouellet T."/>
            <person name="Qi W."/>
            <person name="Quesneville H."/>
            <person name="Roncero M.I.G."/>
            <person name="Seong K.-Y."/>
            <person name="Tetko I.V."/>
            <person name="Urban M."/>
            <person name="Waalwijk C."/>
            <person name="Ward T.J."/>
            <person name="Yao J."/>
            <person name="Birren B.W."/>
            <person name="Kistler H.C."/>
        </authorList>
    </citation>
    <scope>NUCLEOTIDE SEQUENCE [LARGE SCALE GENOMIC DNA]</scope>
    <source>
        <strain evidence="3">ATCC MYA-4620 / CBS 123657 / FGSC 9075 / NRRL 31084 / PH-1</strain>
        <strain evidence="2">PH-1 / ATCC MYA-4620 / FGSC 9075 / NRRL 31084</strain>
    </source>
</reference>
<name>I1S866_GIBZE</name>
<accession>A0A098DR33</accession>
<reference evidence="1 3" key="3">
    <citation type="journal article" date="2015" name="BMC Genomics">
        <title>The completed genome sequence of the pathogenic ascomycete fungus Fusarium graminearum.</title>
        <authorList>
            <person name="King R."/>
            <person name="Urban M."/>
            <person name="Hammond-Kosack M.C."/>
            <person name="Hassani-Pak K."/>
            <person name="Hammond-Kosack K.E."/>
        </authorList>
    </citation>
    <scope>NUCLEOTIDE SEQUENCE [LARGE SCALE GENOMIC DNA]</scope>
    <source>
        <strain evidence="3">ATCC MYA-4620 / CBS 123657 / FGSC 9075 / NRRL 31084 / PH-1</strain>
        <strain evidence="1">PH-1</strain>
    </source>
</reference>
<dbReference type="AlphaFoldDB" id="I1S866"/>
<dbReference type="Proteomes" id="UP000070720">
    <property type="component" value="Chromosome 4"/>
</dbReference>
<keyword evidence="3" id="KW-1185">Reference proteome</keyword>
<dbReference type="InParanoid" id="I1S866"/>
<dbReference type="KEGG" id="fgr:FGSG_13044"/>
<reference evidence="2 3" key="2">
    <citation type="journal article" date="2010" name="Nature">
        <title>Comparative genomics reveals mobile pathogenicity chromosomes in Fusarium.</title>
        <authorList>
            <person name="Ma L.J."/>
            <person name="van der Does H.C."/>
            <person name="Borkovich K.A."/>
            <person name="Coleman J.J."/>
            <person name="Daboussi M.J."/>
            <person name="Di Pietro A."/>
            <person name="Dufresne M."/>
            <person name="Freitag M."/>
            <person name="Grabherr M."/>
            <person name="Henrissat B."/>
            <person name="Houterman P.M."/>
            <person name="Kang S."/>
            <person name="Shim W.B."/>
            <person name="Woloshuk C."/>
            <person name="Xie X."/>
            <person name="Xu J.R."/>
            <person name="Antoniw J."/>
            <person name="Baker S.E."/>
            <person name="Bluhm B.H."/>
            <person name="Breakspear A."/>
            <person name="Brown D.W."/>
            <person name="Butchko R.A."/>
            <person name="Chapman S."/>
            <person name="Coulson R."/>
            <person name="Coutinho P.M."/>
            <person name="Danchin E.G."/>
            <person name="Diener A."/>
            <person name="Gale L.R."/>
            <person name="Gardiner D.M."/>
            <person name="Goff S."/>
            <person name="Hammond-Kosack K.E."/>
            <person name="Hilburn K."/>
            <person name="Hua-Van A."/>
            <person name="Jonkers W."/>
            <person name="Kazan K."/>
            <person name="Kodira C.D."/>
            <person name="Koehrsen M."/>
            <person name="Kumar L."/>
            <person name="Lee Y.H."/>
            <person name="Li L."/>
            <person name="Manners J.M."/>
            <person name="Miranda-Saavedra D."/>
            <person name="Mukherjee M."/>
            <person name="Park G."/>
            <person name="Park J."/>
            <person name="Park S.Y."/>
            <person name="Proctor R.H."/>
            <person name="Regev A."/>
            <person name="Ruiz-Roldan M.C."/>
            <person name="Sain D."/>
            <person name="Sakthikumar S."/>
            <person name="Sykes S."/>
            <person name="Schwartz D.C."/>
            <person name="Turgeon B.G."/>
            <person name="Wapinski I."/>
            <person name="Yoder O."/>
            <person name="Young S."/>
            <person name="Zeng Q."/>
            <person name="Zhou S."/>
            <person name="Galagan J."/>
            <person name="Cuomo C.A."/>
            <person name="Kistler H.C."/>
            <person name="Rep M."/>
        </authorList>
    </citation>
    <scope>GENOME REANNOTATION</scope>
    <source>
        <strain evidence="3">ATCC MYA-4620 / CBS 123657 / FGSC 9075 / NRRL 31084 / PH-1</strain>
        <strain evidence="2">PH-1 / ATCC MYA-4620 / FGSC 9075 / NRRL 31084</strain>
    </source>
</reference>
<evidence type="ECO:0000313" key="1">
    <source>
        <dbReference type="EMBL" id="CEF83328.1"/>
    </source>
</evidence>
<sequence>MAIASAMDEFNPGLAGWRPELMGGCPQTDLASFVVCFRIQTPAVSWTRYIGLYREMNGKQAILPSKSTMTFLYCPHRSGDIEWMNKMQVIVAVNPGPIWIAVKGGQTYSRFFVDSFDMMLTNAKRIAIMHEANVQHDVDSAGTTEIS</sequence>
<dbReference type="VEuPathDB" id="FungiDB:FGRAMPH1_01G23795"/>
<accession>I1S866</accession>
<organism evidence="1 3">
    <name type="scientific">Gibberella zeae (strain ATCC MYA-4620 / CBS 123657 / FGSC 9075 / NRRL 31084 / PH-1)</name>
    <name type="common">Wheat head blight fungus</name>
    <name type="synonym">Fusarium graminearum</name>
    <dbReference type="NCBI Taxonomy" id="229533"/>
    <lineage>
        <taxon>Eukaryota</taxon>
        <taxon>Fungi</taxon>
        <taxon>Dikarya</taxon>
        <taxon>Ascomycota</taxon>
        <taxon>Pezizomycotina</taxon>
        <taxon>Sordariomycetes</taxon>
        <taxon>Hypocreomycetidae</taxon>
        <taxon>Hypocreales</taxon>
        <taxon>Nectriaceae</taxon>
        <taxon>Fusarium</taxon>
    </lineage>
</organism>
<dbReference type="RefSeq" id="XP_011326726.1">
    <property type="nucleotide sequence ID" value="XM_011328424.1"/>
</dbReference>
<proteinExistence type="predicted"/>
<protein>
    <submittedName>
        <fullName evidence="1">Chromosome 4, complete genome</fullName>
    </submittedName>
</protein>
<gene>
    <name evidence="1" type="ORF">FGRAMPH1_01T23795</name>
</gene>
<reference evidence="2" key="4">
    <citation type="submission" date="2017-01" db="UniProtKB">
        <authorList>
            <consortium name="EnsemblFungi"/>
        </authorList>
    </citation>
    <scope>IDENTIFICATION</scope>
    <source>
        <strain evidence="2">PH-1 / ATCC MYA-4620 / FGSC 9075 / NRRL 31084</strain>
    </source>
</reference>
<dbReference type="EMBL" id="HG970335">
    <property type="protein sequence ID" value="CEF83328.1"/>
    <property type="molecule type" value="Genomic_DNA"/>
</dbReference>